<reference evidence="1" key="2">
    <citation type="submission" date="2007-10" db="EMBL/GenBank/DDBJ databases">
        <authorList>
            <person name="Myers G.S."/>
        </authorList>
    </citation>
    <scope>NUCLEOTIDE SEQUENCE [LARGE SCALE GENOMIC DNA]</scope>
</reference>
<reference evidence="1" key="1">
    <citation type="submission" date="2006-04" db="EMBL/GenBank/DDBJ databases">
        <authorList>
            <person name="Seshadri R."/>
            <person name="Federici B.A."/>
        </authorList>
    </citation>
    <scope>NUCLEOTIDE SEQUENCE [LARGE SCALE GENOMIC DNA]</scope>
</reference>
<comment type="caution">
    <text evidence="1">The sequence shown here is derived from an EMBL/GenBank/DDBJ whole genome shotgun (WGS) entry which is preliminary data.</text>
</comment>
<evidence type="ECO:0000313" key="2">
    <source>
        <dbReference type="Proteomes" id="UP000054075"/>
    </source>
</evidence>
<evidence type="ECO:0000313" key="1">
    <source>
        <dbReference type="EMBL" id="EDP47029.1"/>
    </source>
</evidence>
<protein>
    <submittedName>
        <fullName evidence="1">Uncharacterized protein</fullName>
    </submittedName>
</protein>
<proteinExistence type="predicted"/>
<gene>
    <name evidence="1" type="ORF">RICGR_0949</name>
</gene>
<dbReference type="AlphaFoldDB" id="A8PNA1"/>
<dbReference type="Proteomes" id="UP000054075">
    <property type="component" value="Unassembled WGS sequence"/>
</dbReference>
<organism evidence="1 2">
    <name type="scientific">Rickettsiella grylli</name>
    <dbReference type="NCBI Taxonomy" id="59196"/>
    <lineage>
        <taxon>Bacteria</taxon>
        <taxon>Pseudomonadati</taxon>
        <taxon>Pseudomonadota</taxon>
        <taxon>Gammaproteobacteria</taxon>
        <taxon>Legionellales</taxon>
        <taxon>Coxiellaceae</taxon>
        <taxon>Rickettsiella</taxon>
    </lineage>
</organism>
<dbReference type="STRING" id="59196.RICGR_0949"/>
<dbReference type="EMBL" id="AAQJ02000001">
    <property type="protein sequence ID" value="EDP47029.1"/>
    <property type="molecule type" value="Genomic_DNA"/>
</dbReference>
<sequence>MVIMPSFIVCSLGIVSRFENEVNNSCHTLNGIFLLIG</sequence>
<accession>A8PNA1</accession>
<keyword evidence="2" id="KW-1185">Reference proteome</keyword>
<name>A8PNA1_9COXI</name>